<reference evidence="2 3" key="1">
    <citation type="journal article" date="2016" name="Nat. Commun.">
        <title>Thousands of microbial genomes shed light on interconnected biogeochemical processes in an aquifer system.</title>
        <authorList>
            <person name="Anantharaman K."/>
            <person name="Brown C.T."/>
            <person name="Hug L.A."/>
            <person name="Sharon I."/>
            <person name="Castelle C.J."/>
            <person name="Probst A.J."/>
            <person name="Thomas B.C."/>
            <person name="Singh A."/>
            <person name="Wilkins M.J."/>
            <person name="Karaoz U."/>
            <person name="Brodie E.L."/>
            <person name="Williams K.H."/>
            <person name="Hubbard S.S."/>
            <person name="Banfield J.F."/>
        </authorList>
    </citation>
    <scope>NUCLEOTIDE SEQUENCE [LARGE SCALE GENOMIC DNA]</scope>
</reference>
<evidence type="ECO:0000256" key="1">
    <source>
        <dbReference type="SAM" id="Phobius"/>
    </source>
</evidence>
<evidence type="ECO:0008006" key="4">
    <source>
        <dbReference type="Google" id="ProtNLM"/>
    </source>
</evidence>
<keyword evidence="1" id="KW-0472">Membrane</keyword>
<comment type="caution">
    <text evidence="2">The sequence shown here is derived from an EMBL/GenBank/DDBJ whole genome shotgun (WGS) entry which is preliminary data.</text>
</comment>
<name>A0A1F7WQL0_9BACT</name>
<dbReference type="Proteomes" id="UP000177091">
    <property type="component" value="Unassembled WGS sequence"/>
</dbReference>
<gene>
    <name evidence="2" type="ORF">A2112_02325</name>
</gene>
<dbReference type="AlphaFoldDB" id="A0A1F7WQL0"/>
<accession>A0A1F7WQL0</accession>
<protein>
    <recommendedName>
        <fullName evidence="4">Type 4 fimbrial biogenesis protein PilX N-terminal domain-containing protein</fullName>
    </recommendedName>
</protein>
<proteinExistence type="predicted"/>
<feature type="transmembrane region" description="Helical" evidence="1">
    <location>
        <begin position="15"/>
        <end position="34"/>
    </location>
</feature>
<keyword evidence="1" id="KW-1133">Transmembrane helix</keyword>
<sequence length="308" mass="32334">MLDPLPNKNLVRGQALLVVLLSMAVILTVVLSVISRSITDISLTTYSEDALRAFSAAEAGVERALIVGSNVSDSVGDASFSADVSGLAENSPYFNYPVDIYSSESIYLWFVAHDADGSLICDGPSGRPCFTGPSVDVCWGRSETSPDSASPAIEVSVFYDVGQGGVTSGNFANVEVARATFDPNSGRAPGINSFTYIPPTTCALGPENYAFSATVDFSSLGIPALTCQDVEGCLLGARVRTFYNTVLAHPVGFDVQPEILPAQGRLVESVGTTSNQSSVRKIEAYRTFGGPAPIFDAAVFSEGSVTKP</sequence>
<evidence type="ECO:0000313" key="3">
    <source>
        <dbReference type="Proteomes" id="UP000177091"/>
    </source>
</evidence>
<evidence type="ECO:0000313" key="2">
    <source>
        <dbReference type="EMBL" id="OGM04478.1"/>
    </source>
</evidence>
<dbReference type="EMBL" id="MGFK01000012">
    <property type="protein sequence ID" value="OGM04478.1"/>
    <property type="molecule type" value="Genomic_DNA"/>
</dbReference>
<keyword evidence="1" id="KW-0812">Transmembrane</keyword>
<organism evidence="2 3">
    <name type="scientific">Candidatus Woesebacteria bacterium GWA1_42_12</name>
    <dbReference type="NCBI Taxonomy" id="1802472"/>
    <lineage>
        <taxon>Bacteria</taxon>
        <taxon>Candidatus Woeseibacteriota</taxon>
    </lineage>
</organism>